<dbReference type="AlphaFoldDB" id="A0A3M7QSI0"/>
<name>A0A3M7QSI0_BRAPC</name>
<organism evidence="1 2">
    <name type="scientific">Brachionus plicatilis</name>
    <name type="common">Marine rotifer</name>
    <name type="synonym">Brachionus muelleri</name>
    <dbReference type="NCBI Taxonomy" id="10195"/>
    <lineage>
        <taxon>Eukaryota</taxon>
        <taxon>Metazoa</taxon>
        <taxon>Spiralia</taxon>
        <taxon>Gnathifera</taxon>
        <taxon>Rotifera</taxon>
        <taxon>Eurotatoria</taxon>
        <taxon>Monogononta</taxon>
        <taxon>Pseudotrocha</taxon>
        <taxon>Ploima</taxon>
        <taxon>Brachionidae</taxon>
        <taxon>Brachionus</taxon>
    </lineage>
</organism>
<reference evidence="1 2" key="1">
    <citation type="journal article" date="2018" name="Sci. Rep.">
        <title>Genomic signatures of local adaptation to the degree of environmental predictability in rotifers.</title>
        <authorList>
            <person name="Franch-Gras L."/>
            <person name="Hahn C."/>
            <person name="Garcia-Roger E.M."/>
            <person name="Carmona M.J."/>
            <person name="Serra M."/>
            <person name="Gomez A."/>
        </authorList>
    </citation>
    <scope>NUCLEOTIDE SEQUENCE [LARGE SCALE GENOMIC DNA]</scope>
    <source>
        <strain evidence="1">HYR1</strain>
    </source>
</reference>
<dbReference type="EMBL" id="REGN01005218">
    <property type="protein sequence ID" value="RNA14282.1"/>
    <property type="molecule type" value="Genomic_DNA"/>
</dbReference>
<evidence type="ECO:0000313" key="2">
    <source>
        <dbReference type="Proteomes" id="UP000276133"/>
    </source>
</evidence>
<keyword evidence="2" id="KW-1185">Reference proteome</keyword>
<protein>
    <submittedName>
        <fullName evidence="1">Uncharacterized protein</fullName>
    </submittedName>
</protein>
<evidence type="ECO:0000313" key="1">
    <source>
        <dbReference type="EMBL" id="RNA14282.1"/>
    </source>
</evidence>
<comment type="caution">
    <text evidence="1">The sequence shown here is derived from an EMBL/GenBank/DDBJ whole genome shotgun (WGS) entry which is preliminary data.</text>
</comment>
<proteinExistence type="predicted"/>
<dbReference type="Proteomes" id="UP000276133">
    <property type="component" value="Unassembled WGS sequence"/>
</dbReference>
<sequence length="67" mass="7730">MVSMFDLFLRVEEKVYEEILTNELKIIKNPFEVDTKMTGSSQPILDDDKILDSKILAIYAQTFKSAD</sequence>
<accession>A0A3M7QSI0</accession>
<gene>
    <name evidence="1" type="ORF">BpHYR1_036887</name>
</gene>